<organism evidence="10 11">
    <name type="scientific">Rhizodiscina lignyota</name>
    <dbReference type="NCBI Taxonomy" id="1504668"/>
    <lineage>
        <taxon>Eukaryota</taxon>
        <taxon>Fungi</taxon>
        <taxon>Dikarya</taxon>
        <taxon>Ascomycota</taxon>
        <taxon>Pezizomycotina</taxon>
        <taxon>Dothideomycetes</taxon>
        <taxon>Pleosporomycetidae</taxon>
        <taxon>Aulographales</taxon>
        <taxon>Rhizodiscinaceae</taxon>
        <taxon>Rhizodiscina</taxon>
    </lineage>
</organism>
<evidence type="ECO:0000256" key="3">
    <source>
        <dbReference type="ARBA" id="ARBA00022801"/>
    </source>
</evidence>
<dbReference type="CDD" id="cd17917">
    <property type="entry name" value="DEXHc_RHA-like"/>
    <property type="match status" value="1"/>
</dbReference>
<feature type="region of interest" description="Disordered" evidence="6">
    <location>
        <begin position="1"/>
        <end position="84"/>
    </location>
</feature>
<evidence type="ECO:0000313" key="11">
    <source>
        <dbReference type="Proteomes" id="UP000799772"/>
    </source>
</evidence>
<dbReference type="PROSITE" id="PS00690">
    <property type="entry name" value="DEAH_ATP_HELICASE"/>
    <property type="match status" value="1"/>
</dbReference>
<dbReference type="GO" id="GO:0003723">
    <property type="term" value="F:RNA binding"/>
    <property type="evidence" value="ECO:0007669"/>
    <property type="project" value="TreeGrafter"/>
</dbReference>
<dbReference type="GO" id="GO:0016787">
    <property type="term" value="F:hydrolase activity"/>
    <property type="evidence" value="ECO:0007669"/>
    <property type="project" value="UniProtKB-KW"/>
</dbReference>
<evidence type="ECO:0000256" key="4">
    <source>
        <dbReference type="ARBA" id="ARBA00022806"/>
    </source>
</evidence>
<evidence type="ECO:0000256" key="5">
    <source>
        <dbReference type="ARBA" id="ARBA00022840"/>
    </source>
</evidence>
<dbReference type="SUPFAM" id="SSF52540">
    <property type="entry name" value="P-loop containing nucleoside triphosphate hydrolases"/>
    <property type="match status" value="1"/>
</dbReference>
<dbReference type="Pfam" id="PF26026">
    <property type="entry name" value="RNA_hel_CTD"/>
    <property type="match status" value="1"/>
</dbReference>
<feature type="domain" description="Helicase C-terminal" evidence="9">
    <location>
        <begin position="847"/>
        <end position="1018"/>
    </location>
</feature>
<dbReference type="Pfam" id="PF00271">
    <property type="entry name" value="Helicase_C"/>
    <property type="match status" value="1"/>
</dbReference>
<keyword evidence="4 10" id="KW-0347">Helicase</keyword>
<dbReference type="Pfam" id="PF00270">
    <property type="entry name" value="DEAD"/>
    <property type="match status" value="1"/>
</dbReference>
<dbReference type="SMART" id="SM00490">
    <property type="entry name" value="HELICc"/>
    <property type="match status" value="1"/>
</dbReference>
<dbReference type="InterPro" id="IPR011709">
    <property type="entry name" value="DEAD-box_helicase_OB_fold"/>
</dbReference>
<dbReference type="PANTHER" id="PTHR18934">
    <property type="entry name" value="ATP-DEPENDENT RNA HELICASE"/>
    <property type="match status" value="1"/>
</dbReference>
<dbReference type="Proteomes" id="UP000799772">
    <property type="component" value="Unassembled WGS sequence"/>
</dbReference>
<dbReference type="InterPro" id="IPR009060">
    <property type="entry name" value="UBA-like_sf"/>
</dbReference>
<evidence type="ECO:0000256" key="6">
    <source>
        <dbReference type="SAM" id="MobiDB-lite"/>
    </source>
</evidence>
<dbReference type="Pfam" id="PF05773">
    <property type="entry name" value="RWD"/>
    <property type="match status" value="1"/>
</dbReference>
<dbReference type="CDD" id="cd18791">
    <property type="entry name" value="SF2_C_RHA"/>
    <property type="match status" value="1"/>
</dbReference>
<dbReference type="SMART" id="SM00847">
    <property type="entry name" value="HA2"/>
    <property type="match status" value="1"/>
</dbReference>
<dbReference type="InterPro" id="IPR027417">
    <property type="entry name" value="P-loop_NTPase"/>
</dbReference>
<dbReference type="PROSITE" id="PS50908">
    <property type="entry name" value="RWD"/>
    <property type="match status" value="1"/>
</dbReference>
<dbReference type="GO" id="GO:1990904">
    <property type="term" value="C:ribonucleoprotein complex"/>
    <property type="evidence" value="ECO:0007669"/>
    <property type="project" value="UniProtKB-ARBA"/>
</dbReference>
<dbReference type="SUPFAM" id="SSF46934">
    <property type="entry name" value="UBA-like"/>
    <property type="match status" value="1"/>
</dbReference>
<dbReference type="InterPro" id="IPR056328">
    <property type="entry name" value="DSRM_DHX29"/>
</dbReference>
<evidence type="ECO:0000256" key="2">
    <source>
        <dbReference type="ARBA" id="ARBA00022741"/>
    </source>
</evidence>
<dbReference type="Gene3D" id="3.10.110.10">
    <property type="entry name" value="Ubiquitin Conjugating Enzyme"/>
    <property type="match status" value="1"/>
</dbReference>
<dbReference type="Pfam" id="PF07717">
    <property type="entry name" value="OB_NTP_bind"/>
    <property type="match status" value="1"/>
</dbReference>
<dbReference type="InterPro" id="IPR006575">
    <property type="entry name" value="RWD_dom"/>
</dbReference>
<name>A0A9P4MH62_9PEZI</name>
<dbReference type="Pfam" id="PF21010">
    <property type="entry name" value="HA2_C"/>
    <property type="match status" value="1"/>
</dbReference>
<feature type="region of interest" description="Disordered" evidence="6">
    <location>
        <begin position="218"/>
        <end position="268"/>
    </location>
</feature>
<evidence type="ECO:0000259" key="7">
    <source>
        <dbReference type="PROSITE" id="PS50908"/>
    </source>
</evidence>
<keyword evidence="5" id="KW-0067">ATP-binding</keyword>
<dbReference type="EC" id="3.6.4.13" evidence="1"/>
<dbReference type="SMART" id="SM00487">
    <property type="entry name" value="DEXDc"/>
    <property type="match status" value="1"/>
</dbReference>
<evidence type="ECO:0000256" key="1">
    <source>
        <dbReference type="ARBA" id="ARBA00012552"/>
    </source>
</evidence>
<keyword evidence="2" id="KW-0547">Nucleotide-binding</keyword>
<dbReference type="InterPro" id="IPR048333">
    <property type="entry name" value="HA2_WH"/>
</dbReference>
<evidence type="ECO:0000313" key="10">
    <source>
        <dbReference type="EMBL" id="KAF2105099.1"/>
    </source>
</evidence>
<dbReference type="GO" id="GO:0003724">
    <property type="term" value="F:RNA helicase activity"/>
    <property type="evidence" value="ECO:0007669"/>
    <property type="project" value="UniProtKB-EC"/>
</dbReference>
<dbReference type="CDD" id="cd23827">
    <property type="entry name" value="RWD_YLR419W-like"/>
    <property type="match status" value="1"/>
</dbReference>
<feature type="region of interest" description="Disordered" evidence="6">
    <location>
        <begin position="551"/>
        <end position="574"/>
    </location>
</feature>
<dbReference type="Gene3D" id="3.40.50.300">
    <property type="entry name" value="P-loop containing nucleotide triphosphate hydrolases"/>
    <property type="match status" value="2"/>
</dbReference>
<keyword evidence="3" id="KW-0378">Hydrolase</keyword>
<feature type="domain" description="RWD" evidence="7">
    <location>
        <begin position="434"/>
        <end position="533"/>
    </location>
</feature>
<dbReference type="InterPro" id="IPR002464">
    <property type="entry name" value="DNA/RNA_helicase_DEAH_CS"/>
</dbReference>
<feature type="compositionally biased region" description="Basic and acidic residues" evidence="6">
    <location>
        <begin position="218"/>
        <end position="242"/>
    </location>
</feature>
<accession>A0A9P4MH62</accession>
<dbReference type="FunFam" id="3.40.50.300:FF:001214">
    <property type="entry name" value="DExH-box ATP-dependent RNA helicase"/>
    <property type="match status" value="1"/>
</dbReference>
<reference evidence="10" key="1">
    <citation type="journal article" date="2020" name="Stud. Mycol.">
        <title>101 Dothideomycetes genomes: a test case for predicting lifestyles and emergence of pathogens.</title>
        <authorList>
            <person name="Haridas S."/>
            <person name="Albert R."/>
            <person name="Binder M."/>
            <person name="Bloem J."/>
            <person name="Labutti K."/>
            <person name="Salamov A."/>
            <person name="Andreopoulos B."/>
            <person name="Baker S."/>
            <person name="Barry K."/>
            <person name="Bills G."/>
            <person name="Bluhm B."/>
            <person name="Cannon C."/>
            <person name="Castanera R."/>
            <person name="Culley D."/>
            <person name="Daum C."/>
            <person name="Ezra D."/>
            <person name="Gonzalez J."/>
            <person name="Henrissat B."/>
            <person name="Kuo A."/>
            <person name="Liang C."/>
            <person name="Lipzen A."/>
            <person name="Lutzoni F."/>
            <person name="Magnuson J."/>
            <person name="Mondo S."/>
            <person name="Nolan M."/>
            <person name="Ohm R."/>
            <person name="Pangilinan J."/>
            <person name="Park H.-J."/>
            <person name="Ramirez L."/>
            <person name="Alfaro M."/>
            <person name="Sun H."/>
            <person name="Tritt A."/>
            <person name="Yoshinaga Y."/>
            <person name="Zwiers L.-H."/>
            <person name="Turgeon B."/>
            <person name="Goodwin S."/>
            <person name="Spatafora J."/>
            <person name="Crous P."/>
            <person name="Grigoriev I."/>
        </authorList>
    </citation>
    <scope>NUCLEOTIDE SEQUENCE</scope>
    <source>
        <strain evidence="10">CBS 133067</strain>
    </source>
</reference>
<protein>
    <recommendedName>
        <fullName evidence="1">RNA helicase</fullName>
        <ecNumber evidence="1">3.6.4.13</ecNumber>
    </recommendedName>
</protein>
<keyword evidence="11" id="KW-1185">Reference proteome</keyword>
<dbReference type="Pfam" id="PF24385">
    <property type="entry name" value="DSRM_DHX29"/>
    <property type="match status" value="1"/>
</dbReference>
<evidence type="ECO:0000259" key="9">
    <source>
        <dbReference type="PROSITE" id="PS51194"/>
    </source>
</evidence>
<dbReference type="PROSITE" id="PS51192">
    <property type="entry name" value="HELICASE_ATP_BIND_1"/>
    <property type="match status" value="1"/>
</dbReference>
<dbReference type="SUPFAM" id="SSF54768">
    <property type="entry name" value="dsRNA-binding domain-like"/>
    <property type="match status" value="1"/>
</dbReference>
<dbReference type="PANTHER" id="PTHR18934:SF267">
    <property type="entry name" value="ATP-DEPENDENT RNA HELICASE YLR419W-RELATED"/>
    <property type="match status" value="1"/>
</dbReference>
<dbReference type="PROSITE" id="PS51194">
    <property type="entry name" value="HELICASE_CTER"/>
    <property type="match status" value="1"/>
</dbReference>
<dbReference type="Gene3D" id="1.20.120.1080">
    <property type="match status" value="1"/>
</dbReference>
<evidence type="ECO:0000259" key="8">
    <source>
        <dbReference type="PROSITE" id="PS51192"/>
    </source>
</evidence>
<dbReference type="InterPro" id="IPR014001">
    <property type="entry name" value="Helicase_ATP-bd"/>
</dbReference>
<dbReference type="OrthoDB" id="5600252at2759"/>
<dbReference type="FunFam" id="3.40.50.300:FF:000868">
    <property type="entry name" value="DEAD/DEAH box helicase, putative"/>
    <property type="match status" value="1"/>
</dbReference>
<dbReference type="SUPFAM" id="SSF54495">
    <property type="entry name" value="UBC-like"/>
    <property type="match status" value="1"/>
</dbReference>
<dbReference type="InterPro" id="IPR059023">
    <property type="entry name" value="RNA_hel_CTD"/>
</dbReference>
<dbReference type="InterPro" id="IPR007502">
    <property type="entry name" value="Helicase-assoc_dom"/>
</dbReference>
<dbReference type="InterPro" id="IPR011545">
    <property type="entry name" value="DEAD/DEAH_box_helicase_dom"/>
</dbReference>
<comment type="caution">
    <text evidence="10">The sequence shown here is derived from an EMBL/GenBank/DDBJ whole genome shotgun (WGS) entry which is preliminary data.</text>
</comment>
<feature type="compositionally biased region" description="Polar residues" evidence="6">
    <location>
        <begin position="562"/>
        <end position="572"/>
    </location>
</feature>
<dbReference type="InterPro" id="IPR016135">
    <property type="entry name" value="UBQ-conjugating_enzyme/RWD"/>
</dbReference>
<feature type="compositionally biased region" description="Basic and acidic residues" evidence="6">
    <location>
        <begin position="31"/>
        <end position="44"/>
    </location>
</feature>
<dbReference type="GO" id="GO:0005524">
    <property type="term" value="F:ATP binding"/>
    <property type="evidence" value="ECO:0007669"/>
    <property type="project" value="UniProtKB-KW"/>
</dbReference>
<dbReference type="EMBL" id="ML978121">
    <property type="protein sequence ID" value="KAF2105099.1"/>
    <property type="molecule type" value="Genomic_DNA"/>
</dbReference>
<sequence>MPKNAHPPRGSSSKKPATKPVEEDTSFIEFTNKKGDSKKSKKPDTGVTQASTPGSKGKGKELSNGPPEDGPKKPDTRTLIGGASWTGKLPVNMLSEHCQKQKWDKPEYSMNKVGQGFVSAVILRATNPKTRESTTLPPFRVPPEHKDIAVQPTAVEARHFAAAYTLFRIANMKNLHMMMPPTYKDLWKGTFQDIKKEDEANGKAWMYEADPFATVERREAEKVAREKKRLEEERERERRSKDQTPGIVMPRTNGSSRAGGADHMKGWTKAPKVDMGKRTRQDVERVIRNGIVWNRHGIKIDIRARPRLVEEISAMGFRKSHVEEAADVCKDREEILEWLLIHVPEDDLPKWALPDNYTAGVTMASGNLQREAALKRLAAAGYAVELCEEALGASNGEEAKAAAMLQHRLLDDVADHISNPTLNGSPDVASAWQEERDTLQAIYGDRFVSNSKDHIEISLEPVETGLESIILRVTKPPGQYPDVIPIVSISASLPAYIRMSITKQVLQHARDNFVGEPMIFNIVDWLENNIASVIDNPGSLRAISSAAASASEKEPLMEPAENRNTSKYSSRRLQVRDTGSKASSRILETFRTKESTPAYQTMLQIRRSLPAWQLQVAIIESVIRNPVTIISGETGSGKSTQSVQFILDDLIRRQLGASANIICTQPRRISAMGLAERVADERCAKLGEEVGYAIRGESKLKVGVTQITFVTTGVLLRRLQTNGGNPEDVVNSLADVSHVVVDEVHERSLDTDFLLVLLRDVLKARKDLRVILMSATLDAQGFEQYFRSVGSVGMVEIQGRTHPVMDYWLDDVRNFVGANRDSASMEDDEDSFNPQMMKGPRAKNYDLIAQTVHYIDTQLGVKDGGILIFLPGTAEIDRTIQALRSSPNFYPLPLHASLLPADQRRVFPPAPAGKRKVVCATNVAETSITIPDIVAVIDTGRVKETAYDPATNMVKLAETWASRAACKQRRGRAGRVRAGTCYKLFTKSTEERTMAERPEPEIRRVPLEQLVLSVKSMGIGDVSNFLAGALTPPDAGAVDGAVQLLRRMGALEDDDLTSLGRHLASIPADLRCAKLMVYGAVFSCLEASLTIASILTARSPFVSPPNVRDESKAVRTKFGTGNGDLIADLRAYEQWQSMKQKGAMTSDIRGWCAQNYLSMQTLNDISSNRGQYLSSLKETGFLPLAYRFSDPATQGNLNKNNGIDALLRALIAASFTPQIARIDFPDKKFAASVSGTVEVDPEARTIKYFNQENGRVFMHPGGTLFDAQGFPEGCAFVAYFGKMATSKVFVREVTPFNPYTLLLFGGPITLDTLGRGLLVDDWIRLRGWARIGVLVSRLRMMLDEALAEKIDAPQMDLSGTEVVRIVRKLVELNGLDR</sequence>
<dbReference type="InterPro" id="IPR001650">
    <property type="entry name" value="Helicase_C-like"/>
</dbReference>
<proteinExistence type="predicted"/>
<gene>
    <name evidence="10" type="ORF">NA57DRAFT_63282</name>
</gene>
<dbReference type="Pfam" id="PF04408">
    <property type="entry name" value="WHD_HA2"/>
    <property type="match status" value="1"/>
</dbReference>
<feature type="domain" description="Helicase ATP-binding" evidence="8">
    <location>
        <begin position="619"/>
        <end position="795"/>
    </location>
</feature>